<dbReference type="EMBL" id="BLXT01007679">
    <property type="protein sequence ID" value="GFO41373.1"/>
    <property type="molecule type" value="Genomic_DNA"/>
</dbReference>
<dbReference type="Proteomes" id="UP000735302">
    <property type="component" value="Unassembled WGS sequence"/>
</dbReference>
<gene>
    <name evidence="1" type="ORF">PoB_006787800</name>
</gene>
<protein>
    <submittedName>
        <fullName evidence="1">Uncharacterized protein</fullName>
    </submittedName>
</protein>
<proteinExistence type="predicted"/>
<keyword evidence="2" id="KW-1185">Reference proteome</keyword>
<sequence>MTSRKMTIVMRKRGRSRRRLLLQLGYRQPLHDDIEEDDNRDEEERQERLLLLLGYRQPLHDDIEEDDNRDEEERQE</sequence>
<reference evidence="1 2" key="1">
    <citation type="journal article" date="2021" name="Elife">
        <title>Chloroplast acquisition without the gene transfer in kleptoplastic sea slugs, Plakobranchus ocellatus.</title>
        <authorList>
            <person name="Maeda T."/>
            <person name="Takahashi S."/>
            <person name="Yoshida T."/>
            <person name="Shimamura S."/>
            <person name="Takaki Y."/>
            <person name="Nagai Y."/>
            <person name="Toyoda A."/>
            <person name="Suzuki Y."/>
            <person name="Arimoto A."/>
            <person name="Ishii H."/>
            <person name="Satoh N."/>
            <person name="Nishiyama T."/>
            <person name="Hasebe M."/>
            <person name="Maruyama T."/>
            <person name="Minagawa J."/>
            <person name="Obokata J."/>
            <person name="Shigenobu S."/>
        </authorList>
    </citation>
    <scope>NUCLEOTIDE SEQUENCE [LARGE SCALE GENOMIC DNA]</scope>
</reference>
<name>A0AAV4DAZ2_9GAST</name>
<comment type="caution">
    <text evidence="1">The sequence shown here is derived from an EMBL/GenBank/DDBJ whole genome shotgun (WGS) entry which is preliminary data.</text>
</comment>
<dbReference type="AlphaFoldDB" id="A0AAV4DAZ2"/>
<evidence type="ECO:0000313" key="2">
    <source>
        <dbReference type="Proteomes" id="UP000735302"/>
    </source>
</evidence>
<evidence type="ECO:0000313" key="1">
    <source>
        <dbReference type="EMBL" id="GFO41373.1"/>
    </source>
</evidence>
<accession>A0AAV4DAZ2</accession>
<organism evidence="1 2">
    <name type="scientific">Plakobranchus ocellatus</name>
    <dbReference type="NCBI Taxonomy" id="259542"/>
    <lineage>
        <taxon>Eukaryota</taxon>
        <taxon>Metazoa</taxon>
        <taxon>Spiralia</taxon>
        <taxon>Lophotrochozoa</taxon>
        <taxon>Mollusca</taxon>
        <taxon>Gastropoda</taxon>
        <taxon>Heterobranchia</taxon>
        <taxon>Euthyneura</taxon>
        <taxon>Panpulmonata</taxon>
        <taxon>Sacoglossa</taxon>
        <taxon>Placobranchoidea</taxon>
        <taxon>Plakobranchidae</taxon>
        <taxon>Plakobranchus</taxon>
    </lineage>
</organism>